<dbReference type="GO" id="GO:0050897">
    <property type="term" value="F:cobalt ion binding"/>
    <property type="evidence" value="ECO:0007669"/>
    <property type="project" value="TreeGrafter"/>
</dbReference>
<comment type="similarity">
    <text evidence="2">Belongs to the CorA metal ion transporter (MIT) (TC 1.A.35) family.</text>
</comment>
<dbReference type="InterPro" id="IPR045861">
    <property type="entry name" value="CorA_cytoplasmic_dom"/>
</dbReference>
<evidence type="ECO:0000256" key="8">
    <source>
        <dbReference type="SAM" id="Phobius"/>
    </source>
</evidence>
<keyword evidence="7 8" id="KW-0472">Membrane</keyword>
<evidence type="ECO:0000313" key="9">
    <source>
        <dbReference type="EMBL" id="MBL4933054.1"/>
    </source>
</evidence>
<dbReference type="Gene3D" id="1.20.58.340">
    <property type="entry name" value="Magnesium transport protein CorA, transmembrane region"/>
    <property type="match status" value="2"/>
</dbReference>
<dbReference type="CDD" id="cd12822">
    <property type="entry name" value="TmCorA-like"/>
    <property type="match status" value="1"/>
</dbReference>
<dbReference type="GO" id="GO:0000287">
    <property type="term" value="F:magnesium ion binding"/>
    <property type="evidence" value="ECO:0007669"/>
    <property type="project" value="TreeGrafter"/>
</dbReference>
<accession>A0A937FFW1</accession>
<dbReference type="AlphaFoldDB" id="A0A937FFW1"/>
<comment type="subcellular location">
    <subcellularLocation>
        <location evidence="1">Cell membrane</location>
        <topology evidence="1">Multi-pass membrane protein</topology>
    </subcellularLocation>
</comment>
<comment type="caution">
    <text evidence="9">The sequence shown here is derived from an EMBL/GenBank/DDBJ whole genome shotgun (WGS) entry which is preliminary data.</text>
</comment>
<evidence type="ECO:0000256" key="5">
    <source>
        <dbReference type="ARBA" id="ARBA00022692"/>
    </source>
</evidence>
<sequence>MFTLPFKNDKKQQSINIKSINTEVKIVEFGGLKWIDIIKPTNNEINMLKEMYDFHDLLLEDCMTEHQRPKVDSYEDYSFIVLHLPRYKKEYFRLDFEEIDIFIGHDYLVTLHEGELKPLVELAQKCESSEISQSEYMGKGSALLLYEIIKTLFDYCFPMLDKIGNIVNEINRQVFTNRSKEMLEVISRTKMQIINYRSVIKPLRPVILTLEKVIQKYLPKDMDIYFDDITDKIEKIWDMLENYKEVIESADNTFASLTNHTMNGLMRTFTIIQVAILPMTLVSGLFSMNVQGIPMHNYELAFWIVFGMIFIPTIFIGVLFFVKKDRWF</sequence>
<keyword evidence="3" id="KW-0813">Transport</keyword>
<dbReference type="SUPFAM" id="SSF144083">
    <property type="entry name" value="Magnesium transport protein CorA, transmembrane region"/>
    <property type="match status" value="1"/>
</dbReference>
<dbReference type="SUPFAM" id="SSF143865">
    <property type="entry name" value="CorA soluble domain-like"/>
    <property type="match status" value="1"/>
</dbReference>
<evidence type="ECO:0000256" key="2">
    <source>
        <dbReference type="ARBA" id="ARBA00009765"/>
    </source>
</evidence>
<gene>
    <name evidence="9" type="ORF">JK634_14670</name>
</gene>
<evidence type="ECO:0000256" key="4">
    <source>
        <dbReference type="ARBA" id="ARBA00022475"/>
    </source>
</evidence>
<evidence type="ECO:0000256" key="1">
    <source>
        <dbReference type="ARBA" id="ARBA00004651"/>
    </source>
</evidence>
<dbReference type="PANTHER" id="PTHR46494">
    <property type="entry name" value="CORA FAMILY METAL ION TRANSPORTER (EUROFUNG)"/>
    <property type="match status" value="1"/>
</dbReference>
<keyword evidence="10" id="KW-1185">Reference proteome</keyword>
<evidence type="ECO:0000256" key="6">
    <source>
        <dbReference type="ARBA" id="ARBA00022989"/>
    </source>
</evidence>
<evidence type="ECO:0000313" key="10">
    <source>
        <dbReference type="Proteomes" id="UP000623681"/>
    </source>
</evidence>
<reference evidence="9" key="1">
    <citation type="submission" date="2021-01" db="EMBL/GenBank/DDBJ databases">
        <title>Genome public.</title>
        <authorList>
            <person name="Liu C."/>
            <person name="Sun Q."/>
        </authorList>
    </citation>
    <scope>NUCLEOTIDE SEQUENCE</scope>
    <source>
        <strain evidence="9">YIM B02565</strain>
    </source>
</reference>
<dbReference type="InterPro" id="IPR002523">
    <property type="entry name" value="MgTranspt_CorA/ZnTranspt_ZntB"/>
</dbReference>
<dbReference type="PANTHER" id="PTHR46494:SF1">
    <property type="entry name" value="CORA FAMILY METAL ION TRANSPORTER (EUROFUNG)"/>
    <property type="match status" value="1"/>
</dbReference>
<feature type="transmembrane region" description="Helical" evidence="8">
    <location>
        <begin position="269"/>
        <end position="288"/>
    </location>
</feature>
<dbReference type="RefSeq" id="WP_202768428.1">
    <property type="nucleotide sequence ID" value="NZ_JAESWA010000023.1"/>
</dbReference>
<dbReference type="EMBL" id="JAESWA010000023">
    <property type="protein sequence ID" value="MBL4933054.1"/>
    <property type="molecule type" value="Genomic_DNA"/>
</dbReference>
<evidence type="ECO:0000256" key="3">
    <source>
        <dbReference type="ARBA" id="ARBA00022448"/>
    </source>
</evidence>
<keyword evidence="4" id="KW-1003">Cell membrane</keyword>
<protein>
    <submittedName>
        <fullName evidence="9">Magnesium transporter CorA family protein</fullName>
    </submittedName>
</protein>
<proteinExistence type="inferred from homology"/>
<dbReference type="GO" id="GO:0005886">
    <property type="term" value="C:plasma membrane"/>
    <property type="evidence" value="ECO:0007669"/>
    <property type="project" value="UniProtKB-SubCell"/>
</dbReference>
<evidence type="ECO:0000256" key="7">
    <source>
        <dbReference type="ARBA" id="ARBA00023136"/>
    </source>
</evidence>
<dbReference type="GO" id="GO:0015087">
    <property type="term" value="F:cobalt ion transmembrane transporter activity"/>
    <property type="evidence" value="ECO:0007669"/>
    <property type="project" value="TreeGrafter"/>
</dbReference>
<dbReference type="InterPro" id="IPR045863">
    <property type="entry name" value="CorA_TM1_TM2"/>
</dbReference>
<name>A0A937FFW1_9CLOT</name>
<dbReference type="GO" id="GO:0015095">
    <property type="term" value="F:magnesium ion transmembrane transporter activity"/>
    <property type="evidence" value="ECO:0007669"/>
    <property type="project" value="TreeGrafter"/>
</dbReference>
<feature type="transmembrane region" description="Helical" evidence="8">
    <location>
        <begin position="300"/>
        <end position="322"/>
    </location>
</feature>
<dbReference type="Pfam" id="PF01544">
    <property type="entry name" value="CorA"/>
    <property type="match status" value="1"/>
</dbReference>
<keyword evidence="5 8" id="KW-0812">Transmembrane</keyword>
<keyword evidence="6 8" id="KW-1133">Transmembrane helix</keyword>
<dbReference type="Gene3D" id="3.30.460.20">
    <property type="entry name" value="CorA soluble domain-like"/>
    <property type="match status" value="1"/>
</dbReference>
<organism evidence="9 10">
    <name type="scientific">Clostridium paridis</name>
    <dbReference type="NCBI Taxonomy" id="2803863"/>
    <lineage>
        <taxon>Bacteria</taxon>
        <taxon>Bacillati</taxon>
        <taxon>Bacillota</taxon>
        <taxon>Clostridia</taxon>
        <taxon>Eubacteriales</taxon>
        <taxon>Clostridiaceae</taxon>
        <taxon>Clostridium</taxon>
    </lineage>
</organism>
<dbReference type="Proteomes" id="UP000623681">
    <property type="component" value="Unassembled WGS sequence"/>
</dbReference>